<evidence type="ECO:0000256" key="1">
    <source>
        <dbReference type="SAM" id="Phobius"/>
    </source>
</evidence>
<keyword evidence="1" id="KW-0472">Membrane</keyword>
<dbReference type="Proteomes" id="UP000241462">
    <property type="component" value="Unassembled WGS sequence"/>
</dbReference>
<keyword evidence="1" id="KW-0812">Transmembrane</keyword>
<evidence type="ECO:0008006" key="4">
    <source>
        <dbReference type="Google" id="ProtNLM"/>
    </source>
</evidence>
<evidence type="ECO:0000313" key="3">
    <source>
        <dbReference type="Proteomes" id="UP000241462"/>
    </source>
</evidence>
<keyword evidence="1" id="KW-1133">Transmembrane helix</keyword>
<keyword evidence="3" id="KW-1185">Reference proteome</keyword>
<protein>
    <recommendedName>
        <fullName evidence="4">Transmembrane protein</fullName>
    </recommendedName>
</protein>
<feature type="transmembrane region" description="Helical" evidence="1">
    <location>
        <begin position="74"/>
        <end position="95"/>
    </location>
</feature>
<dbReference type="InParanoid" id="A0A2T3AEG2"/>
<evidence type="ECO:0000313" key="2">
    <source>
        <dbReference type="EMBL" id="PSR94030.1"/>
    </source>
</evidence>
<dbReference type="AlphaFoldDB" id="A0A2T3AEG2"/>
<feature type="transmembrane region" description="Helical" evidence="1">
    <location>
        <begin position="134"/>
        <end position="157"/>
    </location>
</feature>
<organism evidence="2 3">
    <name type="scientific">Coniella lustricola</name>
    <dbReference type="NCBI Taxonomy" id="2025994"/>
    <lineage>
        <taxon>Eukaryota</taxon>
        <taxon>Fungi</taxon>
        <taxon>Dikarya</taxon>
        <taxon>Ascomycota</taxon>
        <taxon>Pezizomycotina</taxon>
        <taxon>Sordariomycetes</taxon>
        <taxon>Sordariomycetidae</taxon>
        <taxon>Diaporthales</taxon>
        <taxon>Schizoparmaceae</taxon>
        <taxon>Coniella</taxon>
    </lineage>
</organism>
<sequence>MSTLTKLAQFGAERPMAGDWEPHLFLFRHTSLPSSRNYPSFASNSNHSAAERGALSDGRSAESMEWVLVVVPRFYISRCLLLSLSLSLFFLLLLLRKQLQRRYSMFPSHRRRPWLCVAAPRPPQNNKSKSNSRFLGGGALPTMLLFLLLPFAVLSLLSSLHIDRLIGDTGWKKRLMLCRRHPCRITRRFPCCRTCACVLICCWSQLYVRTCTPTADCRQHDKGYIHGYLHGM</sequence>
<accession>A0A2T3AEG2</accession>
<gene>
    <name evidence="2" type="ORF">BD289DRAFT_164021</name>
</gene>
<reference evidence="2 3" key="1">
    <citation type="journal article" date="2018" name="Mycol. Prog.">
        <title>Coniella lustricola, a new species from submerged detritus.</title>
        <authorList>
            <person name="Raudabaugh D.B."/>
            <person name="Iturriaga T."/>
            <person name="Carver A."/>
            <person name="Mondo S."/>
            <person name="Pangilinan J."/>
            <person name="Lipzen A."/>
            <person name="He G."/>
            <person name="Amirebrahimi M."/>
            <person name="Grigoriev I.V."/>
            <person name="Miller A.N."/>
        </authorList>
    </citation>
    <scope>NUCLEOTIDE SEQUENCE [LARGE SCALE GENOMIC DNA]</scope>
    <source>
        <strain evidence="2 3">B22-T-1</strain>
    </source>
</reference>
<name>A0A2T3AEG2_9PEZI</name>
<dbReference type="EMBL" id="KZ678402">
    <property type="protein sequence ID" value="PSR94030.1"/>
    <property type="molecule type" value="Genomic_DNA"/>
</dbReference>
<proteinExistence type="predicted"/>